<proteinExistence type="predicted"/>
<dbReference type="EMBL" id="BLXT01002653">
    <property type="protein sequence ID" value="GFN96124.1"/>
    <property type="molecule type" value="Genomic_DNA"/>
</dbReference>
<keyword evidence="3" id="KW-1185">Reference proteome</keyword>
<evidence type="ECO:0000313" key="2">
    <source>
        <dbReference type="EMBL" id="GFN96124.1"/>
    </source>
</evidence>
<protein>
    <submittedName>
        <fullName evidence="2">Uncharacterized protein</fullName>
    </submittedName>
</protein>
<dbReference type="Proteomes" id="UP000735302">
    <property type="component" value="Unassembled WGS sequence"/>
</dbReference>
<keyword evidence="1" id="KW-0175">Coiled coil</keyword>
<evidence type="ECO:0000313" key="3">
    <source>
        <dbReference type="Proteomes" id="UP000735302"/>
    </source>
</evidence>
<evidence type="ECO:0000256" key="1">
    <source>
        <dbReference type="SAM" id="Coils"/>
    </source>
</evidence>
<comment type="caution">
    <text evidence="2">The sequence shown here is derived from an EMBL/GenBank/DDBJ whole genome shotgun (WGS) entry which is preliminary data.</text>
</comment>
<reference evidence="2 3" key="1">
    <citation type="journal article" date="2021" name="Elife">
        <title>Chloroplast acquisition without the gene transfer in kleptoplastic sea slugs, Plakobranchus ocellatus.</title>
        <authorList>
            <person name="Maeda T."/>
            <person name="Takahashi S."/>
            <person name="Yoshida T."/>
            <person name="Shimamura S."/>
            <person name="Takaki Y."/>
            <person name="Nagai Y."/>
            <person name="Toyoda A."/>
            <person name="Suzuki Y."/>
            <person name="Arimoto A."/>
            <person name="Ishii H."/>
            <person name="Satoh N."/>
            <person name="Nishiyama T."/>
            <person name="Hasebe M."/>
            <person name="Maruyama T."/>
            <person name="Minagawa J."/>
            <person name="Obokata J."/>
            <person name="Shigenobu S."/>
        </authorList>
    </citation>
    <scope>NUCLEOTIDE SEQUENCE [LARGE SCALE GENOMIC DNA]</scope>
</reference>
<organism evidence="2 3">
    <name type="scientific">Plakobranchus ocellatus</name>
    <dbReference type="NCBI Taxonomy" id="259542"/>
    <lineage>
        <taxon>Eukaryota</taxon>
        <taxon>Metazoa</taxon>
        <taxon>Spiralia</taxon>
        <taxon>Lophotrochozoa</taxon>
        <taxon>Mollusca</taxon>
        <taxon>Gastropoda</taxon>
        <taxon>Heterobranchia</taxon>
        <taxon>Euthyneura</taxon>
        <taxon>Panpulmonata</taxon>
        <taxon>Sacoglossa</taxon>
        <taxon>Placobranchoidea</taxon>
        <taxon>Plakobranchidae</taxon>
        <taxon>Plakobranchus</taxon>
    </lineage>
</organism>
<sequence length="189" mass="22409">FCAVHESDEVLKQHCDFESYYSYAITPVSRIFGETSMSFDTDTDRMVLLSGGLQASAHDHQLKCQRLKETAEQAIKRLTHWPVCTVFEQWREFTARERQLKQSAAQLRTQCAILEEAQVFRKWRENYLGASRARNYRNRHLTQASFEALRDYRIHRQYVKNLARIARNHRLVTAGRKFFYPWAQKVSFL</sequence>
<dbReference type="AlphaFoldDB" id="A0AAV3ZKE0"/>
<feature type="coiled-coil region" evidence="1">
    <location>
        <begin position="57"/>
        <end position="117"/>
    </location>
</feature>
<accession>A0AAV3ZKE0</accession>
<gene>
    <name evidence="2" type="ORF">PoB_002263000</name>
</gene>
<feature type="non-terminal residue" evidence="2">
    <location>
        <position position="1"/>
    </location>
</feature>
<name>A0AAV3ZKE0_9GAST</name>